<evidence type="ECO:0000313" key="1">
    <source>
        <dbReference type="EMBL" id="CAB5222839.1"/>
    </source>
</evidence>
<sequence length="352" mass="37210">MTVVVSGSNITFNDNSVQNTAATGFGFKNRIINGAMVIDQRNAGASVSTNGAYPLDRWTISKDGGTIAASRSTTSTAGFSNSLLFSVTTGYTPTAAQQNNVRQMIEGFNTADLAWGTASAQTVTLSFWVRSSLTGTFCGSLNNSAYDRSYVFTFSIAAANTWEYKTVTIAGDTSGTWLTDNGVGIRVIFDLGSGSNYNATAGAWSAGEKRNTAGAVQPITTSGATFYITGVQLEKGSTATSFDYRPYGTELQLAQRYYQQYGGSNAYPRILMPAYTTGAFVGGTYPYIVSMRATPTGARIGAWDNQNSNSGDNNLNVGLTGFLLYTLSNSTTVISGLYPSNSTGLITLSAEL</sequence>
<protein>
    <submittedName>
        <fullName evidence="1">Uncharacterized protein</fullName>
    </submittedName>
</protein>
<gene>
    <name evidence="1" type="ORF">UFOVP371_36</name>
</gene>
<organism evidence="1">
    <name type="scientific">uncultured Caudovirales phage</name>
    <dbReference type="NCBI Taxonomy" id="2100421"/>
    <lineage>
        <taxon>Viruses</taxon>
        <taxon>Duplodnaviria</taxon>
        <taxon>Heunggongvirae</taxon>
        <taxon>Uroviricota</taxon>
        <taxon>Caudoviricetes</taxon>
        <taxon>Peduoviridae</taxon>
        <taxon>Maltschvirus</taxon>
        <taxon>Maltschvirus maltsch</taxon>
    </lineage>
</organism>
<name>A0A6J7WXR0_9CAUD</name>
<reference evidence="1" key="1">
    <citation type="submission" date="2020-05" db="EMBL/GenBank/DDBJ databases">
        <authorList>
            <person name="Chiriac C."/>
            <person name="Salcher M."/>
            <person name="Ghai R."/>
            <person name="Kavagutti S V."/>
        </authorList>
    </citation>
    <scope>NUCLEOTIDE SEQUENCE</scope>
</reference>
<dbReference type="EMBL" id="LR798312">
    <property type="protein sequence ID" value="CAB5222839.1"/>
    <property type="molecule type" value="Genomic_DNA"/>
</dbReference>
<accession>A0A6J7WXR0</accession>
<proteinExistence type="predicted"/>